<dbReference type="FunFam" id="3.30.70.100:FF:000005">
    <property type="entry name" value="Copper-exporting P-type ATPase A"/>
    <property type="match status" value="2"/>
</dbReference>
<dbReference type="InterPro" id="IPR027256">
    <property type="entry name" value="P-typ_ATPase_IB"/>
</dbReference>
<dbReference type="SUPFAM" id="SSF56784">
    <property type="entry name" value="HAD-like"/>
    <property type="match status" value="1"/>
</dbReference>
<dbReference type="SUPFAM" id="SSF55008">
    <property type="entry name" value="HMA, heavy metal-associated domain"/>
    <property type="match status" value="2"/>
</dbReference>
<dbReference type="InterPro" id="IPR017969">
    <property type="entry name" value="Heavy-metal-associated_CS"/>
</dbReference>
<evidence type="ECO:0000313" key="25">
    <source>
        <dbReference type="Proteomes" id="UP000217507"/>
    </source>
</evidence>
<dbReference type="NCBIfam" id="TIGR01525">
    <property type="entry name" value="ATPase-IB_hvy"/>
    <property type="match status" value="1"/>
</dbReference>
<keyword evidence="8 21" id="KW-0479">Metal-binding</keyword>
<dbReference type="SFLD" id="SFLDS00003">
    <property type="entry name" value="Haloacid_Dehalogenase"/>
    <property type="match status" value="1"/>
</dbReference>
<dbReference type="InterPro" id="IPR008250">
    <property type="entry name" value="ATPase_P-typ_transduc_dom_A_sf"/>
</dbReference>
<dbReference type="PRINTS" id="PR00119">
    <property type="entry name" value="CATATPASE"/>
</dbReference>
<keyword evidence="4" id="KW-0813">Transport</keyword>
<dbReference type="Gene3D" id="3.30.70.100">
    <property type="match status" value="2"/>
</dbReference>
<dbReference type="Gene3D" id="2.70.150.10">
    <property type="entry name" value="Calcium-transporting ATPase, cytoplasmic transduction domain A"/>
    <property type="match status" value="1"/>
</dbReference>
<evidence type="ECO:0000259" key="23">
    <source>
        <dbReference type="PROSITE" id="PS50846"/>
    </source>
</evidence>
<dbReference type="GO" id="GO:0016887">
    <property type="term" value="F:ATP hydrolysis activity"/>
    <property type="evidence" value="ECO:0007669"/>
    <property type="project" value="InterPro"/>
</dbReference>
<dbReference type="InterPro" id="IPR044492">
    <property type="entry name" value="P_typ_ATPase_HD_dom"/>
</dbReference>
<evidence type="ECO:0000256" key="11">
    <source>
        <dbReference type="ARBA" id="ARBA00022840"/>
    </source>
</evidence>
<keyword evidence="11 21" id="KW-0067">ATP-binding</keyword>
<evidence type="ECO:0000256" key="8">
    <source>
        <dbReference type="ARBA" id="ARBA00022723"/>
    </source>
</evidence>
<evidence type="ECO:0000256" key="17">
    <source>
        <dbReference type="ARBA" id="ARBA00029719"/>
    </source>
</evidence>
<dbReference type="GO" id="GO:0005524">
    <property type="term" value="F:ATP binding"/>
    <property type="evidence" value="ECO:0007669"/>
    <property type="project" value="UniProtKB-UniRule"/>
</dbReference>
<dbReference type="Gene3D" id="3.40.50.1000">
    <property type="entry name" value="HAD superfamily/HAD-like"/>
    <property type="match status" value="1"/>
</dbReference>
<evidence type="ECO:0000256" key="18">
    <source>
        <dbReference type="ARBA" id="ARBA00033239"/>
    </source>
</evidence>
<dbReference type="SFLD" id="SFLDF00027">
    <property type="entry name" value="p-type_atpase"/>
    <property type="match status" value="1"/>
</dbReference>
<dbReference type="NCBIfam" id="TIGR01494">
    <property type="entry name" value="ATPase_P-type"/>
    <property type="match status" value="1"/>
</dbReference>
<dbReference type="InterPro" id="IPR023299">
    <property type="entry name" value="ATPase_P-typ_cyto_dom_N"/>
</dbReference>
<keyword evidence="13 21" id="KW-1133">Transmembrane helix</keyword>
<reference evidence="24 25" key="1">
    <citation type="submission" date="2017-06" db="EMBL/GenBank/DDBJ databases">
        <title>Genome sequencing of cyanobaciteial culture collection at National Institute for Environmental Studies (NIES).</title>
        <authorList>
            <person name="Hirose Y."/>
            <person name="Shimura Y."/>
            <person name="Fujisawa T."/>
            <person name="Nakamura Y."/>
            <person name="Kawachi M."/>
        </authorList>
    </citation>
    <scope>NUCLEOTIDE SEQUENCE [LARGE SCALE GENOMIC DNA]</scope>
    <source>
        <strain evidence="24 25">NIES-23</strain>
        <plasmid evidence="25">Plasmid Plasmid2 dna</plasmid>
    </source>
</reference>
<evidence type="ECO:0000313" key="24">
    <source>
        <dbReference type="EMBL" id="BAY73096.1"/>
    </source>
</evidence>
<comment type="function">
    <text evidence="19">May play a role in the osmotic adaptation.</text>
</comment>
<feature type="region of interest" description="Disordered" evidence="22">
    <location>
        <begin position="210"/>
        <end position="247"/>
    </location>
</feature>
<dbReference type="InterPro" id="IPR001757">
    <property type="entry name" value="P_typ_ATPase"/>
</dbReference>
<protein>
    <recommendedName>
        <fullName evidence="3">Copper-exporting P-type ATPase</fullName>
    </recommendedName>
    <alternativeName>
        <fullName evidence="17">Copper-exporting P-type ATPase A</fullName>
    </alternativeName>
    <alternativeName>
        <fullName evidence="18">Cu(+)-exporting ATPase</fullName>
    </alternativeName>
    <alternativeName>
        <fullName evidence="20">Probable copper-transporting ATPase PacS</fullName>
    </alternativeName>
</protein>
<feature type="transmembrane region" description="Helical" evidence="21">
    <location>
        <begin position="516"/>
        <end position="545"/>
    </location>
</feature>
<evidence type="ECO:0000256" key="12">
    <source>
        <dbReference type="ARBA" id="ARBA00022967"/>
    </source>
</evidence>
<dbReference type="Proteomes" id="UP000217507">
    <property type="component" value="Plasmid Plasmid2 dna"/>
</dbReference>
<comment type="subcellular location">
    <subcellularLocation>
        <location evidence="1">Cell membrane</location>
        <topology evidence="1">Multi-pass membrane protein</topology>
    </subcellularLocation>
</comment>
<feature type="domain" description="HMA" evidence="23">
    <location>
        <begin position="138"/>
        <end position="204"/>
    </location>
</feature>
<geneLocation type="plasmid" evidence="24">
    <name>plasmid2</name>
</geneLocation>
<organism evidence="24 25">
    <name type="scientific">Trichormus variabilis NIES-23</name>
    <dbReference type="NCBI Taxonomy" id="1973479"/>
    <lineage>
        <taxon>Bacteria</taxon>
        <taxon>Bacillati</taxon>
        <taxon>Cyanobacteriota</taxon>
        <taxon>Cyanophyceae</taxon>
        <taxon>Nostocales</taxon>
        <taxon>Nostocaceae</taxon>
        <taxon>Trichormus</taxon>
    </lineage>
</organism>
<dbReference type="InterPro" id="IPR059000">
    <property type="entry name" value="ATPase_P-type_domA"/>
</dbReference>
<dbReference type="PANTHER" id="PTHR48085:SF5">
    <property type="entry name" value="CADMIUM_ZINC-TRANSPORTING ATPASE HMA4-RELATED"/>
    <property type="match status" value="1"/>
</dbReference>
<dbReference type="NCBIfam" id="TIGR00003">
    <property type="entry name" value="copper ion binding protein"/>
    <property type="match status" value="2"/>
</dbReference>
<keyword evidence="16 21" id="KW-0472">Membrane</keyword>
<dbReference type="SUPFAM" id="SSF81653">
    <property type="entry name" value="Calcium ATPase, transduction domain A"/>
    <property type="match status" value="1"/>
</dbReference>
<dbReference type="InterPro" id="IPR006122">
    <property type="entry name" value="HMA_Cu_ion-bd"/>
</dbReference>
<feature type="transmembrane region" description="Helical" evidence="21">
    <location>
        <begin position="489"/>
        <end position="510"/>
    </location>
</feature>
<dbReference type="EMBL" id="AP018218">
    <property type="protein sequence ID" value="BAY73096.1"/>
    <property type="molecule type" value="Genomic_DNA"/>
</dbReference>
<dbReference type="NCBIfam" id="TIGR01511">
    <property type="entry name" value="ATPase-IB1_Cu"/>
    <property type="match status" value="1"/>
</dbReference>
<dbReference type="GO" id="GO:0005886">
    <property type="term" value="C:plasma membrane"/>
    <property type="evidence" value="ECO:0007669"/>
    <property type="project" value="UniProtKB-SubCell"/>
</dbReference>
<evidence type="ECO:0000256" key="22">
    <source>
        <dbReference type="SAM" id="MobiDB-lite"/>
    </source>
</evidence>
<evidence type="ECO:0000256" key="19">
    <source>
        <dbReference type="ARBA" id="ARBA00056348"/>
    </source>
</evidence>
<evidence type="ECO:0000256" key="15">
    <source>
        <dbReference type="ARBA" id="ARBA00023065"/>
    </source>
</evidence>
<keyword evidence="6" id="KW-0597">Phosphoprotein</keyword>
<keyword evidence="7 21" id="KW-0812">Transmembrane</keyword>
<feature type="compositionally biased region" description="Basic and acidic residues" evidence="22">
    <location>
        <begin position="211"/>
        <end position="237"/>
    </location>
</feature>
<keyword evidence="12" id="KW-1278">Translocase</keyword>
<dbReference type="InterPro" id="IPR036163">
    <property type="entry name" value="HMA_dom_sf"/>
</dbReference>
<accession>A0A1Z4KVR4</accession>
<keyword evidence="10 21" id="KW-0547">Nucleotide-binding</keyword>
<feature type="transmembrane region" description="Helical" evidence="21">
    <location>
        <begin position="829"/>
        <end position="856"/>
    </location>
</feature>
<evidence type="ECO:0000256" key="3">
    <source>
        <dbReference type="ARBA" id="ARBA00015102"/>
    </source>
</evidence>
<keyword evidence="5 21" id="KW-1003">Cell membrane</keyword>
<dbReference type="SFLD" id="SFLDG00002">
    <property type="entry name" value="C1.7:_P-type_atpase_like"/>
    <property type="match status" value="1"/>
</dbReference>
<feature type="transmembrane region" description="Helical" evidence="21">
    <location>
        <begin position="317"/>
        <end position="334"/>
    </location>
</feature>
<dbReference type="AlphaFoldDB" id="A0A1Z4KVR4"/>
<name>A0A1Z4KVR4_ANAVA</name>
<dbReference type="SUPFAM" id="SSF81665">
    <property type="entry name" value="Calcium ATPase, transmembrane domain M"/>
    <property type="match status" value="1"/>
</dbReference>
<evidence type="ECO:0000256" key="2">
    <source>
        <dbReference type="ARBA" id="ARBA00006024"/>
    </source>
</evidence>
<evidence type="ECO:0000256" key="10">
    <source>
        <dbReference type="ARBA" id="ARBA00022741"/>
    </source>
</evidence>
<dbReference type="InterPro" id="IPR018303">
    <property type="entry name" value="ATPase_P-typ_P_site"/>
</dbReference>
<dbReference type="FunFam" id="2.70.150.10:FF:000002">
    <property type="entry name" value="Copper-transporting ATPase 1, putative"/>
    <property type="match status" value="1"/>
</dbReference>
<evidence type="ECO:0000256" key="7">
    <source>
        <dbReference type="ARBA" id="ARBA00022692"/>
    </source>
</evidence>
<gene>
    <name evidence="24" type="ORF">NIES23_59240</name>
</gene>
<keyword evidence="14" id="KW-0186">Copper</keyword>
<dbReference type="PANTHER" id="PTHR48085">
    <property type="entry name" value="CADMIUM/ZINC-TRANSPORTING ATPASE HMA2-RELATED"/>
    <property type="match status" value="1"/>
</dbReference>
<feature type="transmembrane region" description="Helical" evidence="21">
    <location>
        <begin position="340"/>
        <end position="358"/>
    </location>
</feature>
<keyword evidence="15" id="KW-0406">Ion transport</keyword>
<evidence type="ECO:0000256" key="4">
    <source>
        <dbReference type="ARBA" id="ARBA00022448"/>
    </source>
</evidence>
<dbReference type="Gene3D" id="3.40.1110.10">
    <property type="entry name" value="Calcium-transporting ATPase, cytoplasmic domain N"/>
    <property type="match status" value="1"/>
</dbReference>
<keyword evidence="9" id="KW-0677">Repeat</keyword>
<comment type="similarity">
    <text evidence="2 21">Belongs to the cation transport ATPase (P-type) (TC 3.A.3) family. Type IB subfamily.</text>
</comment>
<dbReference type="PRINTS" id="PR00120">
    <property type="entry name" value="HATPASE"/>
</dbReference>
<dbReference type="GO" id="GO:0019829">
    <property type="term" value="F:ATPase-coupled monoatomic cation transmembrane transporter activity"/>
    <property type="evidence" value="ECO:0007669"/>
    <property type="project" value="InterPro"/>
</dbReference>
<dbReference type="Pfam" id="PF00122">
    <property type="entry name" value="E1-E2_ATPase"/>
    <property type="match status" value="1"/>
</dbReference>
<dbReference type="NCBIfam" id="TIGR01512">
    <property type="entry name" value="ATPase-IB2_Cd"/>
    <property type="match status" value="1"/>
</dbReference>
<evidence type="ECO:0000256" key="16">
    <source>
        <dbReference type="ARBA" id="ARBA00023136"/>
    </source>
</evidence>
<keyword evidence="24" id="KW-0614">Plasmid</keyword>
<evidence type="ECO:0000256" key="9">
    <source>
        <dbReference type="ARBA" id="ARBA00022737"/>
    </source>
</evidence>
<proteinExistence type="inferred from homology"/>
<dbReference type="PROSITE" id="PS50846">
    <property type="entry name" value="HMA_2"/>
    <property type="match status" value="2"/>
</dbReference>
<dbReference type="InterPro" id="IPR023298">
    <property type="entry name" value="ATPase_P-typ_TM_dom_sf"/>
</dbReference>
<evidence type="ECO:0000256" key="13">
    <source>
        <dbReference type="ARBA" id="ARBA00022989"/>
    </source>
</evidence>
<dbReference type="GO" id="GO:0005507">
    <property type="term" value="F:copper ion binding"/>
    <property type="evidence" value="ECO:0007669"/>
    <property type="project" value="InterPro"/>
</dbReference>
<dbReference type="Pfam" id="PF00403">
    <property type="entry name" value="HMA"/>
    <property type="match status" value="2"/>
</dbReference>
<evidence type="ECO:0000256" key="20">
    <source>
        <dbReference type="ARBA" id="ARBA00072218"/>
    </source>
</evidence>
<feature type="domain" description="HMA" evidence="23">
    <location>
        <begin position="37"/>
        <end position="103"/>
    </location>
</feature>
<feature type="transmembrane region" description="Helical" evidence="21">
    <location>
        <begin position="265"/>
        <end position="282"/>
    </location>
</feature>
<evidence type="ECO:0000256" key="14">
    <source>
        <dbReference type="ARBA" id="ARBA00023008"/>
    </source>
</evidence>
<dbReference type="CDD" id="cd00371">
    <property type="entry name" value="HMA"/>
    <property type="match status" value="2"/>
</dbReference>
<feature type="transmembrane region" description="Helical" evidence="21">
    <location>
        <begin position="288"/>
        <end position="305"/>
    </location>
</feature>
<sequence length="879" mass="94954">MITIVQLNSCSIVVLEYWQLTFCLNSKAAMTQTPSLKTQTLQVGGMDCGSCAKTIEVALQQLHGVTEATVNFTTGKARVSYDAEVLSEKSIYNQIKGLGYTIEQSHQAQSHQQSHSCGGEHDHDHQNHDHNVDIVSLQTLQLQISGMDCGSCAKTIEAGVQKIIGVQEASVSFASERLHISYDPQLVNEKTIYDRIQDLGYTVEEGVETSSNHHTDACGHDHEHHHDHDYSHNHEHSQPINKSKQKQKSDLTSWRFWIENRRGQSVILAGIGLVLGLLTQYLVLPIWIARAFYGIGIVIAGYPIARAGLFELRLRRADMNLLMTISVIGAVILGDWFEGGLVVFLFSLGTTLQVFTFGRTRNAIRSLMDLTPPTATVKRGNQEFTVPVESIQLGEILTIRPGGRVALDGVVVSGNSAIDQSPITGESIPEDKDVGDTVFAGTLNQTGFLEVKVTHTSSDTTVAKIINLVEQAQESRAPSQQWVDKFAQVYTPIVILAAIAIALIPPLAFAQPFNVWLYRALVMLVIACPCALVISTPVSIVSAIGAATRRGVLFKGGNALETAGHLTTLAFDKTGTITQGLPIVQQVYDLGVVSGDMVLLLAASLEQKSEHPLAKAIVVKAQELGLELETPLNFTALPGKGIQANFGEQLYLVGNRRLFSDQGICLSDEAESLLTEIEQFGQIPVLVGTNGGLLGAIALSDGIRLEATEALRQLQRVGLKRLVMLTGDRASVAKQIAQQVGITEYQAELLPEDKLQAIQQLRRHGVVGMVGDGINDAPALATADISFAVGGIDIALETADVVLVGSDLRQLAYAVDLSRRTVSVIQQNVVFSLVTKALFLLLGTFGFVGLAIAVLADTGTSLLVTANGMRLFKTKTLKN</sequence>
<dbReference type="InterPro" id="IPR036412">
    <property type="entry name" value="HAD-like_sf"/>
</dbReference>
<evidence type="ECO:0000256" key="21">
    <source>
        <dbReference type="RuleBase" id="RU362081"/>
    </source>
</evidence>
<evidence type="ECO:0000256" key="6">
    <source>
        <dbReference type="ARBA" id="ARBA00022553"/>
    </source>
</evidence>
<dbReference type="InterPro" id="IPR006121">
    <property type="entry name" value="HMA_dom"/>
</dbReference>
<dbReference type="PROSITE" id="PS00154">
    <property type="entry name" value="ATPASE_E1_E2"/>
    <property type="match status" value="1"/>
</dbReference>
<evidence type="ECO:0000256" key="5">
    <source>
        <dbReference type="ARBA" id="ARBA00022475"/>
    </source>
</evidence>
<evidence type="ECO:0000256" key="1">
    <source>
        <dbReference type="ARBA" id="ARBA00004651"/>
    </source>
</evidence>
<dbReference type="InterPro" id="IPR051014">
    <property type="entry name" value="Cation_Transport_ATPase_IB"/>
</dbReference>
<dbReference type="Pfam" id="PF00702">
    <property type="entry name" value="Hydrolase"/>
    <property type="match status" value="1"/>
</dbReference>
<dbReference type="GO" id="GO:0015086">
    <property type="term" value="F:cadmium ion transmembrane transporter activity"/>
    <property type="evidence" value="ECO:0007669"/>
    <property type="project" value="TreeGrafter"/>
</dbReference>
<dbReference type="InterPro" id="IPR023214">
    <property type="entry name" value="HAD_sf"/>
</dbReference>
<dbReference type="PROSITE" id="PS01047">
    <property type="entry name" value="HMA_1"/>
    <property type="match status" value="2"/>
</dbReference>